<dbReference type="Proteomes" id="UP000295129">
    <property type="component" value="Unassembled WGS sequence"/>
</dbReference>
<comment type="caution">
    <text evidence="1">The sequence shown here is derived from an EMBL/GenBank/DDBJ whole genome shotgun (WGS) entry which is preliminary data.</text>
</comment>
<protein>
    <submittedName>
        <fullName evidence="1">Uncharacterized protein</fullName>
    </submittedName>
</protein>
<organism evidence="1 2">
    <name type="scientific">Azoarcus indigens</name>
    <dbReference type="NCBI Taxonomy" id="29545"/>
    <lineage>
        <taxon>Bacteria</taxon>
        <taxon>Pseudomonadati</taxon>
        <taxon>Pseudomonadota</taxon>
        <taxon>Betaproteobacteria</taxon>
        <taxon>Rhodocyclales</taxon>
        <taxon>Zoogloeaceae</taxon>
        <taxon>Azoarcus</taxon>
    </lineage>
</organism>
<name>A0A4R6DYL8_9RHOO</name>
<accession>A0A4R6DYL8</accession>
<evidence type="ECO:0000313" key="2">
    <source>
        <dbReference type="Proteomes" id="UP000295129"/>
    </source>
</evidence>
<proteinExistence type="predicted"/>
<dbReference type="EMBL" id="SNVV01000009">
    <property type="protein sequence ID" value="TDN50446.1"/>
    <property type="molecule type" value="Genomic_DNA"/>
</dbReference>
<evidence type="ECO:0000313" key="1">
    <source>
        <dbReference type="EMBL" id="TDN50446.1"/>
    </source>
</evidence>
<dbReference type="AlphaFoldDB" id="A0A4R6DYL8"/>
<keyword evidence="2" id="KW-1185">Reference proteome</keyword>
<dbReference type="OrthoDB" id="583336at2"/>
<dbReference type="RefSeq" id="WP_133591704.1">
    <property type="nucleotide sequence ID" value="NZ_SNVV01000009.1"/>
</dbReference>
<sequence>MSVGKYSGYRVFMPYCLRRISDGRYIVLNRDYKPLGIPSCDNVDLASHPTVHAIKITPAVARKLSWEGKDDLDCIYLHGGGSTPKGEALKAYSERLAVLMAIHIEVERPYRLPAIGELG</sequence>
<gene>
    <name evidence="1" type="ORF">C7389_109140</name>
</gene>
<reference evidence="1 2" key="1">
    <citation type="submission" date="2019-03" db="EMBL/GenBank/DDBJ databases">
        <title>Genomic Encyclopedia of Type Strains, Phase IV (KMG-IV): sequencing the most valuable type-strain genomes for metagenomic binning, comparative biology and taxonomic classification.</title>
        <authorList>
            <person name="Goeker M."/>
        </authorList>
    </citation>
    <scope>NUCLEOTIDE SEQUENCE [LARGE SCALE GENOMIC DNA]</scope>
    <source>
        <strain evidence="1 2">DSM 12121</strain>
    </source>
</reference>